<dbReference type="SUPFAM" id="SSF51182">
    <property type="entry name" value="RmlC-like cupins"/>
    <property type="match status" value="1"/>
</dbReference>
<comment type="caution">
    <text evidence="2">The sequence shown here is derived from an EMBL/GenBank/DDBJ whole genome shotgun (WGS) entry which is preliminary data.</text>
</comment>
<dbReference type="Pfam" id="PF05899">
    <property type="entry name" value="Cupin_3"/>
    <property type="match status" value="1"/>
</dbReference>
<reference evidence="2 3" key="1">
    <citation type="submission" date="2024-07" db="EMBL/GenBank/DDBJ databases">
        <title>Section-level genome sequencing and comparative genomics of Aspergillus sections Usti and Cavernicolus.</title>
        <authorList>
            <consortium name="Lawrence Berkeley National Laboratory"/>
            <person name="Nybo J.L."/>
            <person name="Vesth T.C."/>
            <person name="Theobald S."/>
            <person name="Frisvad J.C."/>
            <person name="Larsen T.O."/>
            <person name="Kjaerboelling I."/>
            <person name="Rothschild-Mancinelli K."/>
            <person name="Lyhne E.K."/>
            <person name="Kogle M.E."/>
            <person name="Barry K."/>
            <person name="Clum A."/>
            <person name="Na H."/>
            <person name="Ledsgaard L."/>
            <person name="Lin J."/>
            <person name="Lipzen A."/>
            <person name="Kuo A."/>
            <person name="Riley R."/>
            <person name="Mondo S."/>
            <person name="Labutti K."/>
            <person name="Haridas S."/>
            <person name="Pangalinan J."/>
            <person name="Salamov A.A."/>
            <person name="Simmons B.A."/>
            <person name="Magnuson J.K."/>
            <person name="Chen J."/>
            <person name="Drula E."/>
            <person name="Henrissat B."/>
            <person name="Wiebenga A."/>
            <person name="Lubbers R.J."/>
            <person name="Gomes A.C."/>
            <person name="Makela M.R."/>
            <person name="Stajich J."/>
            <person name="Grigoriev I.V."/>
            <person name="Mortensen U.H."/>
            <person name="De Vries R.P."/>
            <person name="Baker S.E."/>
            <person name="Andersen M.R."/>
        </authorList>
    </citation>
    <scope>NUCLEOTIDE SEQUENCE [LARGE SCALE GENOMIC DNA]</scope>
    <source>
        <strain evidence="2 3">CBS 123904</strain>
    </source>
</reference>
<gene>
    <name evidence="2" type="ORF">BJY01DRAFT_241485</name>
</gene>
<dbReference type="EMBL" id="JBFXLU010000471">
    <property type="protein sequence ID" value="KAL2825858.1"/>
    <property type="molecule type" value="Genomic_DNA"/>
</dbReference>
<dbReference type="InterPro" id="IPR010424">
    <property type="entry name" value="EutQ"/>
</dbReference>
<dbReference type="Gene3D" id="2.60.120.10">
    <property type="entry name" value="Jelly Rolls"/>
    <property type="match status" value="1"/>
</dbReference>
<feature type="domain" description="(S)-ureidoglycine aminohydrolase cupin" evidence="1">
    <location>
        <begin position="54"/>
        <end position="109"/>
    </location>
</feature>
<dbReference type="InterPro" id="IPR008579">
    <property type="entry name" value="UGlyAH_Cupin_dom"/>
</dbReference>
<protein>
    <recommendedName>
        <fullName evidence="1">(S)-ureidoglycine aminohydrolase cupin domain-containing protein</fullName>
    </recommendedName>
</protein>
<dbReference type="InterPro" id="IPR011051">
    <property type="entry name" value="RmlC_Cupin_sf"/>
</dbReference>
<dbReference type="PANTHER" id="PTHR36169">
    <property type="entry name" value="ETHANOLAMINE UTILIZATION PROTEIN EUTQ"/>
    <property type="match status" value="1"/>
</dbReference>
<keyword evidence="3" id="KW-1185">Reference proteome</keyword>
<evidence type="ECO:0000313" key="3">
    <source>
        <dbReference type="Proteomes" id="UP001610446"/>
    </source>
</evidence>
<dbReference type="InterPro" id="IPR014710">
    <property type="entry name" value="RmlC-like_jellyroll"/>
</dbReference>
<dbReference type="Proteomes" id="UP001610446">
    <property type="component" value="Unassembled WGS sequence"/>
</dbReference>
<evidence type="ECO:0000313" key="2">
    <source>
        <dbReference type="EMBL" id="KAL2825858.1"/>
    </source>
</evidence>
<name>A0ABR4IDN9_9EURO</name>
<dbReference type="PANTHER" id="PTHR36169:SF1">
    <property type="entry name" value="ACETATE KINASE EUTQ"/>
    <property type="match status" value="1"/>
</dbReference>
<accession>A0ABR4IDN9</accession>
<proteinExistence type="predicted"/>
<sequence length="132" mass="14413">MVLQVKRKTELFKVPNYGGIPNVYFADILGTQQPPDALPKQPTPATSAANPIVGSWFRMESGPEATPPRYEYDEVGVVLEGEITLRDESGQTTTVTPGDVFFFPRGSTISFSSKTYGVAWKCGARIAEVARL</sequence>
<organism evidence="2 3">
    <name type="scientific">Aspergillus pseudoustus</name>
    <dbReference type="NCBI Taxonomy" id="1810923"/>
    <lineage>
        <taxon>Eukaryota</taxon>
        <taxon>Fungi</taxon>
        <taxon>Dikarya</taxon>
        <taxon>Ascomycota</taxon>
        <taxon>Pezizomycotina</taxon>
        <taxon>Eurotiomycetes</taxon>
        <taxon>Eurotiomycetidae</taxon>
        <taxon>Eurotiales</taxon>
        <taxon>Aspergillaceae</taxon>
        <taxon>Aspergillus</taxon>
        <taxon>Aspergillus subgen. Nidulantes</taxon>
    </lineage>
</organism>
<evidence type="ECO:0000259" key="1">
    <source>
        <dbReference type="Pfam" id="PF05899"/>
    </source>
</evidence>